<dbReference type="OrthoDB" id="298012at2759"/>
<dbReference type="InterPro" id="IPR036291">
    <property type="entry name" value="NAD(P)-bd_dom_sf"/>
</dbReference>
<comment type="caution">
    <text evidence="7">The sequence shown here is derived from an EMBL/GenBank/DDBJ whole genome shotgun (WGS) entry which is preliminary data.</text>
</comment>
<dbReference type="FunFam" id="3.40.50.720:FF:000213">
    <property type="entry name" value="Putative 2-hydroxyacid dehydrogenase"/>
    <property type="match status" value="1"/>
</dbReference>
<keyword evidence="2 4" id="KW-0560">Oxidoreductase</keyword>
<proteinExistence type="inferred from homology"/>
<dbReference type="Pfam" id="PF02826">
    <property type="entry name" value="2-Hacid_dh_C"/>
    <property type="match status" value="1"/>
</dbReference>
<dbReference type="GO" id="GO:0005829">
    <property type="term" value="C:cytosol"/>
    <property type="evidence" value="ECO:0007669"/>
    <property type="project" value="TreeGrafter"/>
</dbReference>
<reference evidence="7" key="2">
    <citation type="submission" date="2019-07" db="EMBL/GenBank/DDBJ databases">
        <authorList>
            <person name="Yang Y."/>
            <person name="Bocs S."/>
            <person name="Baudouin L."/>
        </authorList>
    </citation>
    <scope>NUCLEOTIDE SEQUENCE</scope>
    <source>
        <tissue evidence="7">Spear leaf of Hainan Tall coconut</tissue>
    </source>
</reference>
<dbReference type="PANTHER" id="PTHR10996:SF179">
    <property type="entry name" value="D-ISOMER SPECIFIC 2-HYDROXYACID DEHYDROGENASE FAMILY PROTEIN-RELATED"/>
    <property type="match status" value="1"/>
</dbReference>
<sequence>MSAENPAAETPAVERERLPPVLLLRPLSFPFHDALATKFRLLKPWESPLPRDEFLAAHAGDARALLSFGPSPTIDAEILACLPNLELVVAFSTGVNHIDVAECRRRGIAVTNAGNAFTEDVADYAVALLIDVLRQISAADRYVRRGLWPINGDYPLGHKLGGKRVGIVGLGSIGSAVAKRLEAFGCTIQYHSRSRKPSISYKFFSDVANLAAESDVLVITCALNTETHHIINKEVMLALGKDGVIINVGRGALVDEKELVKCLMEEEIGGAGLDVFENEPAVPQELFHVDNVVLSHHKAVFTPESFQGVLEVVMGNLEAFFSDRPLLSPISE</sequence>
<dbReference type="InterPro" id="IPR029752">
    <property type="entry name" value="D-isomer_DH_CS1"/>
</dbReference>
<gene>
    <name evidence="7" type="ORF">COCNU_07G008770</name>
</gene>
<keyword evidence="3" id="KW-0520">NAD</keyword>
<dbReference type="PROSITE" id="PS00065">
    <property type="entry name" value="D_2_HYDROXYACID_DH_1"/>
    <property type="match status" value="1"/>
</dbReference>
<dbReference type="EMBL" id="CM017878">
    <property type="protein sequence ID" value="KAG1354765.1"/>
    <property type="molecule type" value="Genomic_DNA"/>
</dbReference>
<evidence type="ECO:0000256" key="2">
    <source>
        <dbReference type="ARBA" id="ARBA00023002"/>
    </source>
</evidence>
<dbReference type="GO" id="GO:0051287">
    <property type="term" value="F:NAD binding"/>
    <property type="evidence" value="ECO:0007669"/>
    <property type="project" value="InterPro"/>
</dbReference>
<evidence type="ECO:0000313" key="8">
    <source>
        <dbReference type="Proteomes" id="UP000797356"/>
    </source>
</evidence>
<accession>A0A8K0IF88</accession>
<dbReference type="InterPro" id="IPR006139">
    <property type="entry name" value="D-isomer_2_OHA_DH_cat_dom"/>
</dbReference>
<evidence type="ECO:0000256" key="1">
    <source>
        <dbReference type="ARBA" id="ARBA00022857"/>
    </source>
</evidence>
<protein>
    <submittedName>
        <fullName evidence="7">Glyoxylate/hydroxypyruvate reductase HPR3</fullName>
    </submittedName>
</protein>
<evidence type="ECO:0000259" key="5">
    <source>
        <dbReference type="Pfam" id="PF00389"/>
    </source>
</evidence>
<dbReference type="InterPro" id="IPR006140">
    <property type="entry name" value="D-isomer_DH_NAD-bd"/>
</dbReference>
<dbReference type="InterPro" id="IPR050223">
    <property type="entry name" value="D-isomer_2-hydroxyacid_DH"/>
</dbReference>
<dbReference type="SUPFAM" id="SSF52283">
    <property type="entry name" value="Formate/glycerate dehydrogenase catalytic domain-like"/>
    <property type="match status" value="1"/>
</dbReference>
<organism evidence="7 8">
    <name type="scientific">Cocos nucifera</name>
    <name type="common">Coconut palm</name>
    <dbReference type="NCBI Taxonomy" id="13894"/>
    <lineage>
        <taxon>Eukaryota</taxon>
        <taxon>Viridiplantae</taxon>
        <taxon>Streptophyta</taxon>
        <taxon>Embryophyta</taxon>
        <taxon>Tracheophyta</taxon>
        <taxon>Spermatophyta</taxon>
        <taxon>Magnoliopsida</taxon>
        <taxon>Liliopsida</taxon>
        <taxon>Arecaceae</taxon>
        <taxon>Arecoideae</taxon>
        <taxon>Cocoseae</taxon>
        <taxon>Attaleinae</taxon>
        <taxon>Cocos</taxon>
    </lineage>
</organism>
<dbReference type="Proteomes" id="UP000797356">
    <property type="component" value="Chromosome 7"/>
</dbReference>
<evidence type="ECO:0000259" key="6">
    <source>
        <dbReference type="Pfam" id="PF02826"/>
    </source>
</evidence>
<reference evidence="7" key="1">
    <citation type="journal article" date="2017" name="Gigascience">
        <title>The genome draft of coconut (Cocos nucifera).</title>
        <authorList>
            <person name="Xiao Y."/>
            <person name="Xu P."/>
            <person name="Fan H."/>
            <person name="Baudouin L."/>
            <person name="Xia W."/>
            <person name="Bocs S."/>
            <person name="Xu J."/>
            <person name="Li Q."/>
            <person name="Guo A."/>
            <person name="Zhou L."/>
            <person name="Li J."/>
            <person name="Wu Y."/>
            <person name="Ma Z."/>
            <person name="Armero A."/>
            <person name="Issali A.E."/>
            <person name="Liu N."/>
            <person name="Peng M."/>
            <person name="Yang Y."/>
        </authorList>
    </citation>
    <scope>NUCLEOTIDE SEQUENCE</scope>
    <source>
        <tissue evidence="7">Spear leaf of Hainan Tall coconut</tissue>
    </source>
</reference>
<feature type="domain" description="D-isomer specific 2-hydroxyacid dehydrogenase catalytic" evidence="5">
    <location>
        <begin position="49"/>
        <end position="329"/>
    </location>
</feature>
<keyword evidence="8" id="KW-1185">Reference proteome</keyword>
<dbReference type="CDD" id="cd12156">
    <property type="entry name" value="HPPR"/>
    <property type="match status" value="1"/>
</dbReference>
<evidence type="ECO:0000256" key="3">
    <source>
        <dbReference type="ARBA" id="ARBA00023027"/>
    </source>
</evidence>
<name>A0A8K0IF88_COCNU</name>
<evidence type="ECO:0000313" key="7">
    <source>
        <dbReference type="EMBL" id="KAG1354765.1"/>
    </source>
</evidence>
<keyword evidence="1" id="KW-0521">NADP</keyword>
<feature type="domain" description="D-isomer specific 2-hydroxyacid dehydrogenase NAD-binding" evidence="6">
    <location>
        <begin position="126"/>
        <end position="299"/>
    </location>
</feature>
<dbReference type="AlphaFoldDB" id="A0A8K0IF88"/>
<dbReference type="GO" id="GO:0030267">
    <property type="term" value="F:glyoxylate reductase (NADPH) activity"/>
    <property type="evidence" value="ECO:0007669"/>
    <property type="project" value="TreeGrafter"/>
</dbReference>
<evidence type="ECO:0000256" key="4">
    <source>
        <dbReference type="RuleBase" id="RU003719"/>
    </source>
</evidence>
<comment type="similarity">
    <text evidence="4">Belongs to the D-isomer specific 2-hydroxyacid dehydrogenase family.</text>
</comment>
<dbReference type="PANTHER" id="PTHR10996">
    <property type="entry name" value="2-HYDROXYACID DEHYDROGENASE-RELATED"/>
    <property type="match status" value="1"/>
</dbReference>
<dbReference type="GO" id="GO:0016618">
    <property type="term" value="F:hydroxypyruvate reductase [NAD(P)H] activity"/>
    <property type="evidence" value="ECO:0007669"/>
    <property type="project" value="TreeGrafter"/>
</dbReference>
<dbReference type="Pfam" id="PF00389">
    <property type="entry name" value="2-Hacid_dh"/>
    <property type="match status" value="1"/>
</dbReference>
<dbReference type="Gene3D" id="3.40.50.720">
    <property type="entry name" value="NAD(P)-binding Rossmann-like Domain"/>
    <property type="match status" value="2"/>
</dbReference>
<dbReference type="SUPFAM" id="SSF51735">
    <property type="entry name" value="NAD(P)-binding Rossmann-fold domains"/>
    <property type="match status" value="1"/>
</dbReference>